<evidence type="ECO:0000313" key="3">
    <source>
        <dbReference type="Proteomes" id="UP000712281"/>
    </source>
</evidence>
<sequence length="73" mass="8782">MGKLGKKARKFAKKNLQSVEKKNRKQKPFLKRKFAKSNFLFLIILETNLLYGRRDAEDEEEEEKMIEQPLKKR</sequence>
<dbReference type="Proteomes" id="UP000712281">
    <property type="component" value="Unassembled WGS sequence"/>
</dbReference>
<feature type="region of interest" description="Disordered" evidence="1">
    <location>
        <begin position="54"/>
        <end position="73"/>
    </location>
</feature>
<protein>
    <submittedName>
        <fullName evidence="2">Uncharacterized protein</fullName>
    </submittedName>
</protein>
<dbReference type="AlphaFoldDB" id="A0A8S9MGE7"/>
<gene>
    <name evidence="2" type="ORF">F2Q68_00041570</name>
</gene>
<reference evidence="2" key="1">
    <citation type="submission" date="2019-12" db="EMBL/GenBank/DDBJ databases">
        <title>Genome sequencing and annotation of Brassica cretica.</title>
        <authorList>
            <person name="Studholme D.J."/>
            <person name="Sarris P.F."/>
        </authorList>
    </citation>
    <scope>NUCLEOTIDE SEQUENCE</scope>
    <source>
        <strain evidence="2">PFS-001/15</strain>
        <tissue evidence="2">Leaf</tissue>
    </source>
</reference>
<feature type="region of interest" description="Disordered" evidence="1">
    <location>
        <begin position="1"/>
        <end position="24"/>
    </location>
</feature>
<accession>A0A8S9MGE7</accession>
<evidence type="ECO:0000313" key="2">
    <source>
        <dbReference type="EMBL" id="KAF2617308.1"/>
    </source>
</evidence>
<dbReference type="EMBL" id="QGKW02000007">
    <property type="protein sequence ID" value="KAF2617308.1"/>
    <property type="molecule type" value="Genomic_DNA"/>
</dbReference>
<evidence type="ECO:0000256" key="1">
    <source>
        <dbReference type="SAM" id="MobiDB-lite"/>
    </source>
</evidence>
<feature type="compositionally biased region" description="Basic residues" evidence="1">
    <location>
        <begin position="1"/>
        <end position="13"/>
    </location>
</feature>
<proteinExistence type="predicted"/>
<organism evidence="2 3">
    <name type="scientific">Brassica cretica</name>
    <name type="common">Mustard</name>
    <dbReference type="NCBI Taxonomy" id="69181"/>
    <lineage>
        <taxon>Eukaryota</taxon>
        <taxon>Viridiplantae</taxon>
        <taxon>Streptophyta</taxon>
        <taxon>Embryophyta</taxon>
        <taxon>Tracheophyta</taxon>
        <taxon>Spermatophyta</taxon>
        <taxon>Magnoliopsida</taxon>
        <taxon>eudicotyledons</taxon>
        <taxon>Gunneridae</taxon>
        <taxon>Pentapetalae</taxon>
        <taxon>rosids</taxon>
        <taxon>malvids</taxon>
        <taxon>Brassicales</taxon>
        <taxon>Brassicaceae</taxon>
        <taxon>Brassiceae</taxon>
        <taxon>Brassica</taxon>
    </lineage>
</organism>
<name>A0A8S9MGE7_BRACR</name>
<comment type="caution">
    <text evidence="2">The sequence shown here is derived from an EMBL/GenBank/DDBJ whole genome shotgun (WGS) entry which is preliminary data.</text>
</comment>